<reference evidence="4" key="1">
    <citation type="submission" date="2022-11" db="UniProtKB">
        <authorList>
            <consortium name="WormBaseParasite"/>
        </authorList>
    </citation>
    <scope>IDENTIFICATION</scope>
</reference>
<keyword evidence="2" id="KW-1133">Transmembrane helix</keyword>
<feature type="compositionally biased region" description="Pro residues" evidence="1">
    <location>
        <begin position="283"/>
        <end position="296"/>
    </location>
</feature>
<evidence type="ECO:0000313" key="3">
    <source>
        <dbReference type="Proteomes" id="UP000887577"/>
    </source>
</evidence>
<feature type="region of interest" description="Disordered" evidence="1">
    <location>
        <begin position="203"/>
        <end position="320"/>
    </location>
</feature>
<protein>
    <submittedName>
        <fullName evidence="4">Uncharacterized protein</fullName>
    </submittedName>
</protein>
<evidence type="ECO:0000256" key="2">
    <source>
        <dbReference type="SAM" id="Phobius"/>
    </source>
</evidence>
<name>A0A914YUH6_9BILA</name>
<evidence type="ECO:0000256" key="1">
    <source>
        <dbReference type="SAM" id="MobiDB-lite"/>
    </source>
</evidence>
<feature type="compositionally biased region" description="Basic and acidic residues" evidence="1">
    <location>
        <begin position="304"/>
        <end position="320"/>
    </location>
</feature>
<keyword evidence="3" id="KW-1185">Reference proteome</keyword>
<accession>A0A914YUH6</accession>
<proteinExistence type="predicted"/>
<keyword evidence="2" id="KW-0812">Transmembrane</keyword>
<feature type="compositionally biased region" description="Basic and acidic residues" evidence="1">
    <location>
        <begin position="240"/>
        <end position="258"/>
    </location>
</feature>
<feature type="transmembrane region" description="Helical" evidence="2">
    <location>
        <begin position="144"/>
        <end position="169"/>
    </location>
</feature>
<organism evidence="3 4">
    <name type="scientific">Panagrolaimus superbus</name>
    <dbReference type="NCBI Taxonomy" id="310955"/>
    <lineage>
        <taxon>Eukaryota</taxon>
        <taxon>Metazoa</taxon>
        <taxon>Ecdysozoa</taxon>
        <taxon>Nematoda</taxon>
        <taxon>Chromadorea</taxon>
        <taxon>Rhabditida</taxon>
        <taxon>Tylenchina</taxon>
        <taxon>Panagrolaimomorpha</taxon>
        <taxon>Panagrolaimoidea</taxon>
        <taxon>Panagrolaimidae</taxon>
        <taxon>Panagrolaimus</taxon>
    </lineage>
</organism>
<dbReference type="Proteomes" id="UP000887577">
    <property type="component" value="Unplaced"/>
</dbReference>
<dbReference type="AlphaFoldDB" id="A0A914YUH6"/>
<sequence>MEMISLVVDVNIKSCIGKVLFCYESSKIENEAAKLCFKSGYCGFQLIGTENEIESVATKVVKKFLEDCMPIEMKYSDAHFCGIGLVPSCNPEIDAEGRIKIEVSDVGCPVTIKNAQIYVPPATTSSTTSSILDSDSASNAGLQWYYWILIVFGILLIVFCGVGIWICVWKKNILSDCKKKSAKIVPVESIVSTTVTQEIKTVTKEEKMKEEPKLKVESKPKTPKPSTEPASAPAPAPTGKPKEIPKAVEKPLKKEAVKEKKKSKSKTPSTESYSAPFCLLPFPAQPFEPEPEPVQEPPAKKRPRNEEGRRSRHMDSLELADDRINGIDTITKIEMERRKRSRKRY</sequence>
<keyword evidence="2" id="KW-0472">Membrane</keyword>
<evidence type="ECO:0000313" key="4">
    <source>
        <dbReference type="WBParaSite" id="PSU_v2.g21135.t1"/>
    </source>
</evidence>
<dbReference type="WBParaSite" id="PSU_v2.g21135.t1">
    <property type="protein sequence ID" value="PSU_v2.g21135.t1"/>
    <property type="gene ID" value="PSU_v2.g21135"/>
</dbReference>
<feature type="compositionally biased region" description="Basic and acidic residues" evidence="1">
    <location>
        <begin position="203"/>
        <end position="220"/>
    </location>
</feature>